<dbReference type="InterPro" id="IPR052925">
    <property type="entry name" value="Phage_Integrase-like_Recomb"/>
</dbReference>
<gene>
    <name evidence="4" type="ORF">DFP98_101143</name>
</gene>
<dbReference type="RefSeq" id="WP_116058633.1">
    <property type="nucleotide sequence ID" value="NZ_QRDZ01000001.1"/>
</dbReference>
<dbReference type="Gene3D" id="1.10.150.130">
    <property type="match status" value="1"/>
</dbReference>
<keyword evidence="2" id="KW-0233">DNA recombination</keyword>
<evidence type="ECO:0000313" key="4">
    <source>
        <dbReference type="EMBL" id="RED89172.1"/>
    </source>
</evidence>
<organism evidence="4 5">
    <name type="scientific">Cohnella phaseoli</name>
    <dbReference type="NCBI Taxonomy" id="456490"/>
    <lineage>
        <taxon>Bacteria</taxon>
        <taxon>Bacillati</taxon>
        <taxon>Bacillota</taxon>
        <taxon>Bacilli</taxon>
        <taxon>Bacillales</taxon>
        <taxon>Paenibacillaceae</taxon>
        <taxon>Cohnella</taxon>
    </lineage>
</organism>
<evidence type="ECO:0000259" key="3">
    <source>
        <dbReference type="PROSITE" id="PS51898"/>
    </source>
</evidence>
<dbReference type="GO" id="GO:0006310">
    <property type="term" value="P:DNA recombination"/>
    <property type="evidence" value="ECO:0007669"/>
    <property type="project" value="UniProtKB-KW"/>
</dbReference>
<dbReference type="PROSITE" id="PS51898">
    <property type="entry name" value="TYR_RECOMBINASE"/>
    <property type="match status" value="1"/>
</dbReference>
<dbReference type="OrthoDB" id="9815875at2"/>
<dbReference type="PANTHER" id="PTHR34605">
    <property type="entry name" value="PHAGE_INTEGRASE DOMAIN-CONTAINING PROTEIN"/>
    <property type="match status" value="1"/>
</dbReference>
<dbReference type="SUPFAM" id="SSF56349">
    <property type="entry name" value="DNA breaking-rejoining enzymes"/>
    <property type="match status" value="1"/>
</dbReference>
<protein>
    <recommendedName>
        <fullName evidence="3">Tyr recombinase domain-containing protein</fullName>
    </recommendedName>
</protein>
<dbReference type="SUPFAM" id="SSF47823">
    <property type="entry name" value="lambda integrase-like, N-terminal domain"/>
    <property type="match status" value="1"/>
</dbReference>
<accession>A0A3D9KRX6</accession>
<dbReference type="InterPro" id="IPR011010">
    <property type="entry name" value="DNA_brk_join_enz"/>
</dbReference>
<sequence>MENFNIELELNSIKIKQNEYFEAGVKKELSDSTKRLLHYHWTTFVEWCEKHEFPPLPTNEQVYSLYMTHHLFKGSKINTLKMKIHAINWANNNAGFNSPYTINVQKVWFEIVKIQNGVLDHKLPLVLQILRLIIRSLNSNSLTEKRDRAIILIGYYGALRRSELVNLTFENIHVSESGLTIELFSNNSIPTETVQVAYSIDESICPVRSFCSWKEASGLEVGPVFRAINLHGHISDKKLSDRSVALILKKHLSVIGIDDTLFSGHSIRSGLTVSALINPELYTLVQQRHRPNDKLLKRYKSNSDDLFSENAAKDIGL</sequence>
<dbReference type="EMBL" id="QRDZ01000001">
    <property type="protein sequence ID" value="RED89172.1"/>
    <property type="molecule type" value="Genomic_DNA"/>
</dbReference>
<comment type="caution">
    <text evidence="4">The sequence shown here is derived from an EMBL/GenBank/DDBJ whole genome shotgun (WGS) entry which is preliminary data.</text>
</comment>
<evidence type="ECO:0000256" key="2">
    <source>
        <dbReference type="ARBA" id="ARBA00023172"/>
    </source>
</evidence>
<dbReference type="GO" id="GO:0015074">
    <property type="term" value="P:DNA integration"/>
    <property type="evidence" value="ECO:0007669"/>
    <property type="project" value="InterPro"/>
</dbReference>
<name>A0A3D9KRX6_9BACL</name>
<evidence type="ECO:0000256" key="1">
    <source>
        <dbReference type="ARBA" id="ARBA00023125"/>
    </source>
</evidence>
<keyword evidence="5" id="KW-1185">Reference proteome</keyword>
<dbReference type="Proteomes" id="UP000256977">
    <property type="component" value="Unassembled WGS sequence"/>
</dbReference>
<feature type="domain" description="Tyr recombinase" evidence="3">
    <location>
        <begin position="118"/>
        <end position="313"/>
    </location>
</feature>
<dbReference type="InterPro" id="IPR010998">
    <property type="entry name" value="Integrase_recombinase_N"/>
</dbReference>
<proteinExistence type="predicted"/>
<evidence type="ECO:0000313" key="5">
    <source>
        <dbReference type="Proteomes" id="UP000256977"/>
    </source>
</evidence>
<dbReference type="InterPro" id="IPR002104">
    <property type="entry name" value="Integrase_catalytic"/>
</dbReference>
<dbReference type="Gene3D" id="1.10.443.10">
    <property type="entry name" value="Intergrase catalytic core"/>
    <property type="match status" value="1"/>
</dbReference>
<keyword evidence="1" id="KW-0238">DNA-binding</keyword>
<reference evidence="4 5" key="1">
    <citation type="submission" date="2018-07" db="EMBL/GenBank/DDBJ databases">
        <title>Genomic Encyclopedia of Type Strains, Phase III (KMG-III): the genomes of soil and plant-associated and newly described type strains.</title>
        <authorList>
            <person name="Whitman W."/>
        </authorList>
    </citation>
    <scope>NUCLEOTIDE SEQUENCE [LARGE SCALE GENOMIC DNA]</scope>
    <source>
        <strain evidence="4 5">CECT 7287</strain>
    </source>
</reference>
<dbReference type="InterPro" id="IPR013762">
    <property type="entry name" value="Integrase-like_cat_sf"/>
</dbReference>
<dbReference type="AlphaFoldDB" id="A0A3D9KRX6"/>
<dbReference type="GO" id="GO:0003677">
    <property type="term" value="F:DNA binding"/>
    <property type="evidence" value="ECO:0007669"/>
    <property type="project" value="UniProtKB-KW"/>
</dbReference>
<dbReference type="PANTHER" id="PTHR34605:SF3">
    <property type="entry name" value="P CELL-TYPE AGGLUTINATION PROTEIN MAP4-LIKE-RELATED"/>
    <property type="match status" value="1"/>
</dbReference>